<evidence type="ECO:0000256" key="8">
    <source>
        <dbReference type="SAM" id="MobiDB-lite"/>
    </source>
</evidence>
<dbReference type="InterPro" id="IPR050660">
    <property type="entry name" value="NEK_Ser/Thr_kinase"/>
</dbReference>
<dbReference type="GO" id="GO:0005524">
    <property type="term" value="F:ATP binding"/>
    <property type="evidence" value="ECO:0007669"/>
    <property type="project" value="UniProtKB-UniRule"/>
</dbReference>
<dbReference type="PROSITE" id="PS00108">
    <property type="entry name" value="PROTEIN_KINASE_ST"/>
    <property type="match status" value="1"/>
</dbReference>
<dbReference type="GO" id="GO:0004674">
    <property type="term" value="F:protein serine/threonine kinase activity"/>
    <property type="evidence" value="ECO:0007669"/>
    <property type="project" value="UniProtKB-KW"/>
</dbReference>
<feature type="compositionally biased region" description="Polar residues" evidence="8">
    <location>
        <begin position="620"/>
        <end position="637"/>
    </location>
</feature>
<gene>
    <name evidence="11" type="ORF">SAMN02982929_04890</name>
    <name evidence="12" type="ORF">SAMN05216506_108138</name>
</gene>
<keyword evidence="11" id="KW-0723">Serine/threonine-protein kinase</keyword>
<keyword evidence="5 11" id="KW-0418">Kinase</keyword>
<evidence type="ECO:0000259" key="10">
    <source>
        <dbReference type="PROSITE" id="PS50011"/>
    </source>
</evidence>
<evidence type="ECO:0000256" key="6">
    <source>
        <dbReference type="ARBA" id="ARBA00022840"/>
    </source>
</evidence>
<dbReference type="EMBL" id="FNVB01000007">
    <property type="protein sequence ID" value="SEG88022.1"/>
    <property type="molecule type" value="Genomic_DNA"/>
</dbReference>
<feature type="region of interest" description="Disordered" evidence="8">
    <location>
        <begin position="617"/>
        <end position="637"/>
    </location>
</feature>
<evidence type="ECO:0000256" key="9">
    <source>
        <dbReference type="SAM" id="Phobius"/>
    </source>
</evidence>
<organism evidence="11 14">
    <name type="scientific">Saccharopolyspora kobensis</name>
    <dbReference type="NCBI Taxonomy" id="146035"/>
    <lineage>
        <taxon>Bacteria</taxon>
        <taxon>Bacillati</taxon>
        <taxon>Actinomycetota</taxon>
        <taxon>Actinomycetes</taxon>
        <taxon>Pseudonocardiales</taxon>
        <taxon>Pseudonocardiaceae</taxon>
        <taxon>Saccharopolyspora</taxon>
    </lineage>
</organism>
<dbReference type="SMR" id="A0A1H6DRP7"/>
<keyword evidence="9" id="KW-0812">Transmembrane</keyword>
<feature type="binding site" evidence="7">
    <location>
        <position position="44"/>
    </location>
    <ligand>
        <name>ATP</name>
        <dbReference type="ChEBI" id="CHEBI:30616"/>
    </ligand>
</feature>
<evidence type="ECO:0000313" key="11">
    <source>
        <dbReference type="EMBL" id="SEG88022.1"/>
    </source>
</evidence>
<keyword evidence="6 7" id="KW-0067">ATP-binding</keyword>
<comment type="similarity">
    <text evidence="1">Belongs to the protein kinase superfamily. NEK Ser/Thr protein kinase family. NIMA subfamily.</text>
</comment>
<protein>
    <recommendedName>
        <fullName evidence="2">non-specific serine/threonine protein kinase</fullName>
        <ecNumber evidence="2">2.7.11.1</ecNumber>
    </recommendedName>
</protein>
<dbReference type="InterPro" id="IPR011009">
    <property type="entry name" value="Kinase-like_dom_sf"/>
</dbReference>
<feature type="domain" description="Protein kinase" evidence="10">
    <location>
        <begin position="16"/>
        <end position="275"/>
    </location>
</feature>
<dbReference type="Pfam" id="PF00069">
    <property type="entry name" value="Pkinase"/>
    <property type="match status" value="1"/>
</dbReference>
<dbReference type="InterPro" id="IPR017441">
    <property type="entry name" value="Protein_kinase_ATP_BS"/>
</dbReference>
<dbReference type="Gene3D" id="3.30.200.20">
    <property type="entry name" value="Phosphorylase Kinase, domain 1"/>
    <property type="match status" value="1"/>
</dbReference>
<dbReference type="Proteomes" id="UP000236729">
    <property type="component" value="Unassembled WGS sequence"/>
</dbReference>
<accession>A0A1H6DRP7</accession>
<keyword evidence="3" id="KW-0808">Transferase</keyword>
<feature type="compositionally biased region" description="Low complexity" evidence="8">
    <location>
        <begin position="426"/>
        <end position="441"/>
    </location>
</feature>
<evidence type="ECO:0000256" key="3">
    <source>
        <dbReference type="ARBA" id="ARBA00022679"/>
    </source>
</evidence>
<keyword evidence="13" id="KW-1185">Reference proteome</keyword>
<feature type="compositionally biased region" description="Pro residues" evidence="8">
    <location>
        <begin position="323"/>
        <end position="390"/>
    </location>
</feature>
<proteinExistence type="inferred from homology"/>
<feature type="region of interest" description="Disordered" evidence="8">
    <location>
        <begin position="426"/>
        <end position="470"/>
    </location>
</feature>
<evidence type="ECO:0000256" key="7">
    <source>
        <dbReference type="PROSITE-ProRule" id="PRU10141"/>
    </source>
</evidence>
<reference evidence="11" key="2">
    <citation type="submission" date="2016-10" db="EMBL/GenBank/DDBJ databases">
        <authorList>
            <person name="de Groot N.N."/>
        </authorList>
    </citation>
    <scope>NUCLEOTIDE SEQUENCE [LARGE SCALE GENOMIC DNA]</scope>
    <source>
        <strain evidence="11">ATCC 20501</strain>
    </source>
</reference>
<evidence type="ECO:0000256" key="5">
    <source>
        <dbReference type="ARBA" id="ARBA00022777"/>
    </source>
</evidence>
<dbReference type="AlphaFoldDB" id="A0A1H6DRP7"/>
<dbReference type="EMBL" id="FOME01000008">
    <property type="protein sequence ID" value="SFE03586.1"/>
    <property type="molecule type" value="Genomic_DNA"/>
</dbReference>
<evidence type="ECO:0000256" key="4">
    <source>
        <dbReference type="ARBA" id="ARBA00022741"/>
    </source>
</evidence>
<dbReference type="PANTHER" id="PTHR43671:SF13">
    <property type="entry name" value="SERINE_THREONINE-PROTEIN KINASE NEK2"/>
    <property type="match status" value="1"/>
</dbReference>
<evidence type="ECO:0000313" key="13">
    <source>
        <dbReference type="Proteomes" id="UP000199690"/>
    </source>
</evidence>
<dbReference type="InterPro" id="IPR000719">
    <property type="entry name" value="Prot_kinase_dom"/>
</dbReference>
<feature type="transmembrane region" description="Helical" evidence="9">
    <location>
        <begin position="397"/>
        <end position="420"/>
    </location>
</feature>
<dbReference type="PRINTS" id="PR01217">
    <property type="entry name" value="PRICHEXTENSN"/>
</dbReference>
<dbReference type="SUPFAM" id="SSF56112">
    <property type="entry name" value="Protein kinase-like (PK-like)"/>
    <property type="match status" value="1"/>
</dbReference>
<dbReference type="Gene3D" id="1.10.510.10">
    <property type="entry name" value="Transferase(Phosphotransferase) domain 1"/>
    <property type="match status" value="1"/>
</dbReference>
<reference evidence="13 14" key="1">
    <citation type="submission" date="2016-10" db="EMBL/GenBank/DDBJ databases">
        <authorList>
            <person name="Varghese N."/>
            <person name="Submissions S."/>
        </authorList>
    </citation>
    <scope>NUCLEOTIDE SEQUENCE [LARGE SCALE GENOMIC DNA]</scope>
    <source>
        <strain evidence="14">ATCC 20501</strain>
        <strain evidence="12 13">CGMCC 4.3529</strain>
    </source>
</reference>
<evidence type="ECO:0000256" key="1">
    <source>
        <dbReference type="ARBA" id="ARBA00010886"/>
    </source>
</evidence>
<evidence type="ECO:0000256" key="2">
    <source>
        <dbReference type="ARBA" id="ARBA00012513"/>
    </source>
</evidence>
<dbReference type="PANTHER" id="PTHR43671">
    <property type="entry name" value="SERINE/THREONINE-PROTEIN KINASE NEK"/>
    <property type="match status" value="1"/>
</dbReference>
<dbReference type="RefSeq" id="WP_093354866.1">
    <property type="nucleotide sequence ID" value="NZ_FNVB01000007.1"/>
</dbReference>
<dbReference type="EC" id="2.7.11.1" evidence="2"/>
<sequence>MLGALLPDDPQEVGSYRLLNRLGRGGMGRVYLGVSRGGRLVAVKVVRADLGDDPDFRRRFAREVTAARAVSGFYTAQVVDADPDADAPWLVTSYIPGPTLHEAVKQEGPLPPSALSTLGAGLAEGLDAIHACEVVHRDLKPSNVILAEDGPRVIDFGIARAVNETHTAEVFGTPAFMSPEQAKGEPVGAPADVFALGSLLVFAATGRGPFSGGESQAILYRVVHEAPDLSGLDQLPGELARIISTCLAKDPVDRPTAKQLLDSLADMTGDRTRWLPAEVVSMIDERRTATIAATKIDPLAGQVLAPAPAPAPVVSPPSDTLPAPLPPPTLASPHPPTTLPSPHPPSTLPSPHPPSTLPPPAHSGPQPPHTFPPPHPLAGQLPAPPPPHVPPARTTPVGLIVLGSVLGGATLVALIVIVVLNLGSGPSTHQATPTPSSATTTSDDHPTETSASATAETSSNGGSLDDAATDRTPFTLDAFMPDDFTDDTGKRHTYEAGSTNECTDSVSDEVRSVLTDNGCSQMMVANFVDDDVQIITTVWVFPFADYATASAVEEKFDAMDYLQLGCWDPNSGRGAGVCDGDVDGADEWQYIGQDHRYVIVAQSKYIDLRGDDSGDAALQSAGSEARSTVGPQNYTGG</sequence>
<feature type="compositionally biased region" description="Low complexity" evidence="8">
    <location>
        <begin position="448"/>
        <end position="459"/>
    </location>
</feature>
<name>A0A1H6DRP7_9PSEU</name>
<dbReference type="Proteomes" id="UP000199690">
    <property type="component" value="Unassembled WGS sequence"/>
</dbReference>
<feature type="region of interest" description="Disordered" evidence="8">
    <location>
        <begin position="310"/>
        <end position="390"/>
    </location>
</feature>
<dbReference type="SMART" id="SM00220">
    <property type="entry name" value="S_TKc"/>
    <property type="match status" value="1"/>
</dbReference>
<keyword evidence="4 7" id="KW-0547">Nucleotide-binding</keyword>
<dbReference type="PROSITE" id="PS00107">
    <property type="entry name" value="PROTEIN_KINASE_ATP"/>
    <property type="match status" value="1"/>
</dbReference>
<accession>A0A1I1X840</accession>
<keyword evidence="9" id="KW-0472">Membrane</keyword>
<evidence type="ECO:0000313" key="12">
    <source>
        <dbReference type="EMBL" id="SFE03586.1"/>
    </source>
</evidence>
<dbReference type="InterPro" id="IPR008271">
    <property type="entry name" value="Ser/Thr_kinase_AS"/>
</dbReference>
<keyword evidence="9" id="KW-1133">Transmembrane helix</keyword>
<evidence type="ECO:0000313" key="14">
    <source>
        <dbReference type="Proteomes" id="UP000236729"/>
    </source>
</evidence>
<dbReference type="CDD" id="cd14014">
    <property type="entry name" value="STKc_PknB_like"/>
    <property type="match status" value="1"/>
</dbReference>
<dbReference type="PROSITE" id="PS50011">
    <property type="entry name" value="PROTEIN_KINASE_DOM"/>
    <property type="match status" value="1"/>
</dbReference>